<dbReference type="eggNOG" id="COG4319">
    <property type="taxonomic scope" value="Bacteria"/>
</dbReference>
<dbReference type="KEGG" id="nar:Saro_1826"/>
<evidence type="ECO:0000259" key="1">
    <source>
        <dbReference type="Pfam" id="PF14534"/>
    </source>
</evidence>
<gene>
    <name evidence="2" type="ordered locus">Saro_1826</name>
</gene>
<dbReference type="STRING" id="279238.Saro_1826"/>
<dbReference type="Proteomes" id="UP000009134">
    <property type="component" value="Chromosome"/>
</dbReference>
<dbReference type="HOGENOM" id="CLU_136240_1_0_5"/>
<accession>Q2G7A7</accession>
<dbReference type="Pfam" id="PF14534">
    <property type="entry name" value="DUF4440"/>
    <property type="match status" value="1"/>
</dbReference>
<dbReference type="RefSeq" id="WP_011445476.1">
    <property type="nucleotide sequence ID" value="NC_007794.1"/>
</dbReference>
<sequence length="131" mass="14047">MTPASDAELAIRLRRAEFNRALAARDLEAIGGILSPSVIMVTGSDSAVINGRKAQLLAWKREFSAANRLVYTRTPDEVATSAVEPIAMERGRWQGVAVGHSAPVAAGSYAAKWRMTAGVWHLVAEIFVTLG</sequence>
<name>Q2G7A7_NOVAD</name>
<proteinExistence type="predicted"/>
<dbReference type="DNASU" id="3918386"/>
<dbReference type="AlphaFoldDB" id="Q2G7A7"/>
<protein>
    <recommendedName>
        <fullName evidence="1">DUF4440 domain-containing protein</fullName>
    </recommendedName>
</protein>
<dbReference type="SUPFAM" id="SSF54427">
    <property type="entry name" value="NTF2-like"/>
    <property type="match status" value="1"/>
</dbReference>
<evidence type="ECO:0000313" key="3">
    <source>
        <dbReference type="Proteomes" id="UP000009134"/>
    </source>
</evidence>
<reference evidence="3" key="1">
    <citation type="submission" date="2006-01" db="EMBL/GenBank/DDBJ databases">
        <title>Complete sequence of Novosphingobium aromaticivorans DSM 12444.</title>
        <authorList>
            <consortium name="US DOE Joint Genome Institute"/>
            <person name="Copeland A."/>
            <person name="Lucas S."/>
            <person name="Lapidus A."/>
            <person name="Barry K."/>
            <person name="Detter J.C."/>
            <person name="Glavina T."/>
            <person name="Hammon N."/>
            <person name="Israni S."/>
            <person name="Pitluck S."/>
            <person name="Chain P."/>
            <person name="Malfatti S."/>
            <person name="Shin M."/>
            <person name="Vergez L."/>
            <person name="Schmutz J."/>
            <person name="Larimer F."/>
            <person name="Land M."/>
            <person name="Kyrpides N."/>
            <person name="Ivanova N."/>
            <person name="Fredrickson J."/>
            <person name="Balkwill D."/>
            <person name="Romine M.F."/>
            <person name="Richardson P."/>
        </authorList>
    </citation>
    <scope>NUCLEOTIDE SEQUENCE [LARGE SCALE GENOMIC DNA]</scope>
    <source>
        <strain evidence="3">ATCC 700278 / DSM 12444 / CCUG 56034 / CIP 105152 / NBRC 16084 / F199</strain>
    </source>
</reference>
<organism evidence="2 3">
    <name type="scientific">Novosphingobium aromaticivorans (strain ATCC 700278 / DSM 12444 / CCUG 56034 / CIP 105152 / NBRC 16084 / F199)</name>
    <dbReference type="NCBI Taxonomy" id="279238"/>
    <lineage>
        <taxon>Bacteria</taxon>
        <taxon>Pseudomonadati</taxon>
        <taxon>Pseudomonadota</taxon>
        <taxon>Alphaproteobacteria</taxon>
        <taxon>Sphingomonadales</taxon>
        <taxon>Sphingomonadaceae</taxon>
        <taxon>Novosphingobium</taxon>
    </lineage>
</organism>
<dbReference type="InterPro" id="IPR032710">
    <property type="entry name" value="NTF2-like_dom_sf"/>
</dbReference>
<dbReference type="Gene3D" id="3.10.450.50">
    <property type="match status" value="1"/>
</dbReference>
<feature type="domain" description="DUF4440" evidence="1">
    <location>
        <begin position="12"/>
        <end position="121"/>
    </location>
</feature>
<dbReference type="SMR" id="Q2G7A7"/>
<evidence type="ECO:0000313" key="2">
    <source>
        <dbReference type="EMBL" id="ABD26266.1"/>
    </source>
</evidence>
<dbReference type="InterPro" id="IPR027843">
    <property type="entry name" value="DUF4440"/>
</dbReference>
<keyword evidence="3" id="KW-1185">Reference proteome</keyword>
<dbReference type="EMBL" id="CP000248">
    <property type="protein sequence ID" value="ABD26266.1"/>
    <property type="molecule type" value="Genomic_DNA"/>
</dbReference>